<dbReference type="Proteomes" id="UP001244341">
    <property type="component" value="Chromosome 5b"/>
</dbReference>
<accession>A0ABY8U1Z5</accession>
<gene>
    <name evidence="1" type="ORF">OEZ85_002990</name>
</gene>
<name>A0ABY8U1Z5_TETOB</name>
<reference evidence="1 2" key="1">
    <citation type="submission" date="2023-05" db="EMBL/GenBank/DDBJ databases">
        <title>A 100% complete, gapless, phased diploid assembly of the Scenedesmus obliquus UTEX 3031 genome.</title>
        <authorList>
            <person name="Biondi T.C."/>
            <person name="Hanschen E.R."/>
            <person name="Kwon T."/>
            <person name="Eng W."/>
            <person name="Kruse C.P.S."/>
            <person name="Koehler S.I."/>
            <person name="Kunde Y."/>
            <person name="Gleasner C.D."/>
            <person name="You Mak K.T."/>
            <person name="Polle J."/>
            <person name="Hovde B.T."/>
            <person name="Starkenburg S.R."/>
        </authorList>
    </citation>
    <scope>NUCLEOTIDE SEQUENCE [LARGE SCALE GENOMIC DNA]</scope>
    <source>
        <strain evidence="1 2">DOE0152z</strain>
    </source>
</reference>
<proteinExistence type="predicted"/>
<organism evidence="1 2">
    <name type="scientific">Tetradesmus obliquus</name>
    <name type="common">Green alga</name>
    <name type="synonym">Acutodesmus obliquus</name>
    <dbReference type="NCBI Taxonomy" id="3088"/>
    <lineage>
        <taxon>Eukaryota</taxon>
        <taxon>Viridiplantae</taxon>
        <taxon>Chlorophyta</taxon>
        <taxon>core chlorophytes</taxon>
        <taxon>Chlorophyceae</taxon>
        <taxon>CS clade</taxon>
        <taxon>Sphaeropleales</taxon>
        <taxon>Scenedesmaceae</taxon>
        <taxon>Tetradesmus</taxon>
    </lineage>
</organism>
<dbReference type="InterPro" id="IPR011643">
    <property type="entry name" value="HCR1"/>
</dbReference>
<evidence type="ECO:0000313" key="2">
    <source>
        <dbReference type="Proteomes" id="UP001244341"/>
    </source>
</evidence>
<keyword evidence="2" id="KW-1185">Reference proteome</keyword>
<sequence length="221" mass="24293">MYMPHELDEAADKIRDRKLSAADGAPHNIDETWAIYVGERPDCSLWGASHKRAREFGTMQDCNTSKVNAAMLAAHRAMYKAASDGDLAAFNAQVAEVQRLFLITYIQATLKYAELMDRAVAAKDQETLQADQAEGYMFFRTIEPFIARANNRSAEAIANVLRPGNPAPPNTLAIVRPALEATYGRLGITPADIGTFVIPRRRLPGLEESGLVVITPVDAYL</sequence>
<dbReference type="Pfam" id="PF07692">
    <property type="entry name" value="Fea1"/>
    <property type="match status" value="1"/>
</dbReference>
<protein>
    <submittedName>
        <fullName evidence="1">Uncharacterized protein</fullName>
    </submittedName>
</protein>
<dbReference type="EMBL" id="CP126212">
    <property type="protein sequence ID" value="WIA14466.1"/>
    <property type="molecule type" value="Genomic_DNA"/>
</dbReference>
<evidence type="ECO:0000313" key="1">
    <source>
        <dbReference type="EMBL" id="WIA14466.1"/>
    </source>
</evidence>